<evidence type="ECO:0000313" key="2">
    <source>
        <dbReference type="Proteomes" id="UP001642464"/>
    </source>
</evidence>
<sequence>MSKAAALVPEEVQAKGIAESILPHPFGATCYVRCWAARLLLEKMRRRPRSGKAARSEAQGCAGGVQEERLRLKEVVEEVLWVALLQVRSCPKQGARRGWEAC</sequence>
<accession>A0ABP0QTR3</accession>
<protein>
    <submittedName>
        <fullName evidence="1">Uncharacterized protein</fullName>
    </submittedName>
</protein>
<gene>
    <name evidence="1" type="ORF">SCF082_LOCUS43165</name>
</gene>
<name>A0ABP0QTR3_9DINO</name>
<dbReference type="Proteomes" id="UP001642464">
    <property type="component" value="Unassembled WGS sequence"/>
</dbReference>
<proteinExistence type="predicted"/>
<evidence type="ECO:0000313" key="1">
    <source>
        <dbReference type="EMBL" id="CAK9091662.1"/>
    </source>
</evidence>
<organism evidence="1 2">
    <name type="scientific">Durusdinium trenchii</name>
    <dbReference type="NCBI Taxonomy" id="1381693"/>
    <lineage>
        <taxon>Eukaryota</taxon>
        <taxon>Sar</taxon>
        <taxon>Alveolata</taxon>
        <taxon>Dinophyceae</taxon>
        <taxon>Suessiales</taxon>
        <taxon>Symbiodiniaceae</taxon>
        <taxon>Durusdinium</taxon>
    </lineage>
</organism>
<comment type="caution">
    <text evidence="1">The sequence shown here is derived from an EMBL/GenBank/DDBJ whole genome shotgun (WGS) entry which is preliminary data.</text>
</comment>
<dbReference type="EMBL" id="CAXAMM010040206">
    <property type="protein sequence ID" value="CAK9091662.1"/>
    <property type="molecule type" value="Genomic_DNA"/>
</dbReference>
<keyword evidence="2" id="KW-1185">Reference proteome</keyword>
<reference evidence="1 2" key="1">
    <citation type="submission" date="2024-02" db="EMBL/GenBank/DDBJ databases">
        <authorList>
            <person name="Chen Y."/>
            <person name="Shah S."/>
            <person name="Dougan E. K."/>
            <person name="Thang M."/>
            <person name="Chan C."/>
        </authorList>
    </citation>
    <scope>NUCLEOTIDE SEQUENCE [LARGE SCALE GENOMIC DNA]</scope>
</reference>